<dbReference type="EMBL" id="BK015248">
    <property type="protein sequence ID" value="DAD97791.1"/>
    <property type="molecule type" value="Genomic_DNA"/>
</dbReference>
<protein>
    <submittedName>
        <fullName evidence="1">Uncharacterized protein</fullName>
    </submittedName>
</protein>
<evidence type="ECO:0000313" key="1">
    <source>
        <dbReference type="EMBL" id="DAD97791.1"/>
    </source>
</evidence>
<accession>A0A8S5NTV0</accession>
<proteinExistence type="predicted"/>
<name>A0A8S5NTV0_9CAUD</name>
<organism evidence="1">
    <name type="scientific">Myoviridae sp. ctkmZ20</name>
    <dbReference type="NCBI Taxonomy" id="2825166"/>
    <lineage>
        <taxon>Viruses</taxon>
        <taxon>Duplodnaviria</taxon>
        <taxon>Heunggongvirae</taxon>
        <taxon>Uroviricota</taxon>
        <taxon>Caudoviricetes</taxon>
    </lineage>
</organism>
<reference evidence="1" key="1">
    <citation type="journal article" date="2021" name="Proc. Natl. Acad. Sci. U.S.A.">
        <title>A Catalog of Tens of Thousands of Viruses from Human Metagenomes Reveals Hidden Associations with Chronic Diseases.</title>
        <authorList>
            <person name="Tisza M.J."/>
            <person name="Buck C.B."/>
        </authorList>
    </citation>
    <scope>NUCLEOTIDE SEQUENCE</scope>
    <source>
        <strain evidence="1">CtkmZ20</strain>
    </source>
</reference>
<sequence length="65" mass="7309">MKQRIFIAVFVIVCLALVAVSVDSVNCHRANVMLRKTVISQANEISELNGWHTQEGTTMFVGFRK</sequence>